<organism evidence="1 2">
    <name type="scientific">Brassica cretica</name>
    <name type="common">Mustard</name>
    <dbReference type="NCBI Taxonomy" id="69181"/>
    <lineage>
        <taxon>Eukaryota</taxon>
        <taxon>Viridiplantae</taxon>
        <taxon>Streptophyta</taxon>
        <taxon>Embryophyta</taxon>
        <taxon>Tracheophyta</taxon>
        <taxon>Spermatophyta</taxon>
        <taxon>Magnoliopsida</taxon>
        <taxon>eudicotyledons</taxon>
        <taxon>Gunneridae</taxon>
        <taxon>Pentapetalae</taxon>
        <taxon>rosids</taxon>
        <taxon>malvids</taxon>
        <taxon>Brassicales</taxon>
        <taxon>Brassicaceae</taxon>
        <taxon>Brassiceae</taxon>
        <taxon>Brassica</taxon>
    </lineage>
</organism>
<evidence type="ECO:0000313" key="2">
    <source>
        <dbReference type="Proteomes" id="UP000266723"/>
    </source>
</evidence>
<reference evidence="1 2" key="1">
    <citation type="journal article" date="2020" name="BMC Genomics">
        <title>Intraspecific diversification of the crop wild relative Brassica cretica Lam. using demographic model selection.</title>
        <authorList>
            <person name="Kioukis A."/>
            <person name="Michalopoulou V.A."/>
            <person name="Briers L."/>
            <person name="Pirintsos S."/>
            <person name="Studholme D.J."/>
            <person name="Pavlidis P."/>
            <person name="Sarris P.F."/>
        </authorList>
    </citation>
    <scope>NUCLEOTIDE SEQUENCE [LARGE SCALE GENOMIC DNA]</scope>
    <source>
        <strain evidence="2">cv. PFS-1207/04</strain>
    </source>
</reference>
<sequence>MPVLLKNGQSASREKAVEEMMDCRSMKQHWPARLAVDISSCRNHHGRSRTASLRHLRHYEPRDRIEQHISSEAAVLCFADQKLSSSIEEDEPSKVDRFAVSGKRETKLRPRDQIEHSVFFTSNAFKLSIHPWPSSAHLHLWSLLF</sequence>
<dbReference type="Proteomes" id="UP000266723">
    <property type="component" value="Unassembled WGS sequence"/>
</dbReference>
<name>A0ABQ7E8J3_BRACR</name>
<comment type="caution">
    <text evidence="1">The sequence shown here is derived from an EMBL/GenBank/DDBJ whole genome shotgun (WGS) entry which is preliminary data.</text>
</comment>
<proteinExistence type="predicted"/>
<gene>
    <name evidence="1" type="ORF">DY000_02022002</name>
</gene>
<accession>A0ABQ7E8J3</accession>
<dbReference type="EMBL" id="QGKV02000299">
    <property type="protein sequence ID" value="KAF3593137.1"/>
    <property type="molecule type" value="Genomic_DNA"/>
</dbReference>
<evidence type="ECO:0000313" key="1">
    <source>
        <dbReference type="EMBL" id="KAF3593137.1"/>
    </source>
</evidence>
<keyword evidence="2" id="KW-1185">Reference proteome</keyword>
<evidence type="ECO:0008006" key="3">
    <source>
        <dbReference type="Google" id="ProtNLM"/>
    </source>
</evidence>
<protein>
    <recommendedName>
        <fullName evidence="3">Growth-regulating factor</fullName>
    </recommendedName>
</protein>